<dbReference type="InterPro" id="IPR023375">
    <property type="entry name" value="ADC_dom_sf"/>
</dbReference>
<dbReference type="AlphaFoldDB" id="A6FXZ0"/>
<reference evidence="1 2" key="1">
    <citation type="submission" date="2007-06" db="EMBL/GenBank/DDBJ databases">
        <authorList>
            <person name="Shimkets L."/>
            <person name="Ferriera S."/>
            <person name="Johnson J."/>
            <person name="Kravitz S."/>
            <person name="Beeson K."/>
            <person name="Sutton G."/>
            <person name="Rogers Y.-H."/>
            <person name="Friedman R."/>
            <person name="Frazier M."/>
            <person name="Venter J.C."/>
        </authorList>
    </citation>
    <scope>NUCLEOTIDE SEQUENCE [LARGE SCALE GENOMIC DNA]</scope>
    <source>
        <strain evidence="1 2">SIR-1</strain>
    </source>
</reference>
<protein>
    <recommendedName>
        <fullName evidence="3">DUF2071 domain-containing protein</fullName>
    </recommendedName>
</protein>
<name>A6FXZ0_9BACT</name>
<proteinExistence type="predicted"/>
<accession>A6FXZ0</accession>
<organism evidence="1 2">
    <name type="scientific">Plesiocystis pacifica SIR-1</name>
    <dbReference type="NCBI Taxonomy" id="391625"/>
    <lineage>
        <taxon>Bacteria</taxon>
        <taxon>Pseudomonadati</taxon>
        <taxon>Myxococcota</taxon>
        <taxon>Polyangia</taxon>
        <taxon>Nannocystales</taxon>
        <taxon>Nannocystaceae</taxon>
        <taxon>Plesiocystis</taxon>
    </lineage>
</organism>
<gene>
    <name evidence="1" type="ORF">PPSIR1_39300</name>
</gene>
<dbReference type="eggNOG" id="COG3361">
    <property type="taxonomic scope" value="Bacteria"/>
</dbReference>
<dbReference type="SUPFAM" id="SSF160104">
    <property type="entry name" value="Acetoacetate decarboxylase-like"/>
    <property type="match status" value="1"/>
</dbReference>
<comment type="caution">
    <text evidence="1">The sequence shown here is derived from an EMBL/GenBank/DDBJ whole genome shotgun (WGS) entry which is preliminary data.</text>
</comment>
<keyword evidence="2" id="KW-1185">Reference proteome</keyword>
<dbReference type="EMBL" id="ABCS01000003">
    <property type="protein sequence ID" value="EDM81369.1"/>
    <property type="molecule type" value="Genomic_DNA"/>
</dbReference>
<dbReference type="Pfam" id="PF09844">
    <property type="entry name" value="DUF2071"/>
    <property type="match status" value="1"/>
</dbReference>
<dbReference type="InterPro" id="IPR018644">
    <property type="entry name" value="DUF2071"/>
</dbReference>
<evidence type="ECO:0000313" key="1">
    <source>
        <dbReference type="EMBL" id="EDM81369.1"/>
    </source>
</evidence>
<dbReference type="Proteomes" id="UP000005801">
    <property type="component" value="Unassembled WGS sequence"/>
</dbReference>
<dbReference type="Gene3D" id="2.40.400.10">
    <property type="entry name" value="Acetoacetate decarboxylase-like"/>
    <property type="match status" value="1"/>
</dbReference>
<evidence type="ECO:0008006" key="3">
    <source>
        <dbReference type="Google" id="ProtNLM"/>
    </source>
</evidence>
<evidence type="ECO:0000313" key="2">
    <source>
        <dbReference type="Proteomes" id="UP000005801"/>
    </source>
</evidence>
<dbReference type="PANTHER" id="PTHR39186">
    <property type="entry name" value="DUF2071 FAMILY PROTEIN"/>
    <property type="match status" value="1"/>
</dbReference>
<dbReference type="PANTHER" id="PTHR39186:SF1">
    <property type="entry name" value="DUF2071 DOMAIN-CONTAINING PROTEIN"/>
    <property type="match status" value="1"/>
</dbReference>
<sequence>MLDERDHRPYAMPPGPWHMTMSWLDLLFAHWPVDAEVLRASLPAGLELDTFEGQAWIGVVPFRMTHVGPRGLNWLPGPSAFAELNVRTYVVAEGRPGVWFYSLDAASPLAVWAARTGFHLPYYRARMRCEGVGEGWIDYLSERRHGDAPAGVFRGRYRGAGEPYRAERGSLEHWLTWRYCLYAADRRGRVRRGEIHHLPWPLRRAEAEIETCTVTEGWGIALPEGVAPILHFVDRIDVVGWLLGPPL</sequence>